<feature type="non-terminal residue" evidence="7">
    <location>
        <position position="110"/>
    </location>
</feature>
<dbReference type="PANTHER" id="PTHR15504:SF0">
    <property type="entry name" value="CILIA- AND FLAGELLA-ASSOCIATED PROTEIN 45"/>
    <property type="match status" value="1"/>
</dbReference>
<organism evidence="6 7">
    <name type="scientific">Notothenia coriiceps</name>
    <name type="common">black rockcod</name>
    <dbReference type="NCBI Taxonomy" id="8208"/>
    <lineage>
        <taxon>Eukaryota</taxon>
        <taxon>Metazoa</taxon>
        <taxon>Chordata</taxon>
        <taxon>Craniata</taxon>
        <taxon>Vertebrata</taxon>
        <taxon>Euteleostomi</taxon>
        <taxon>Actinopterygii</taxon>
        <taxon>Neopterygii</taxon>
        <taxon>Teleostei</taxon>
        <taxon>Neoteleostei</taxon>
        <taxon>Acanthomorphata</taxon>
        <taxon>Eupercaria</taxon>
        <taxon>Perciformes</taxon>
        <taxon>Notothenioidei</taxon>
        <taxon>Nototheniidae</taxon>
        <taxon>Notothenia</taxon>
    </lineage>
</organism>
<dbReference type="PANTHER" id="PTHR15504">
    <property type="entry name" value="NASOPHARYNGEAL EPITHELIUM SPECIFIC PROTEIN 1"/>
    <property type="match status" value="1"/>
</dbReference>
<keyword evidence="4" id="KW-0966">Cell projection</keyword>
<accession>A0A6I9MVE5</accession>
<keyword evidence="2" id="KW-0282">Flagellum</keyword>
<evidence type="ECO:0000256" key="4">
    <source>
        <dbReference type="ARBA" id="ARBA00023273"/>
    </source>
</evidence>
<gene>
    <name evidence="7" type="primary">LOC104944516</name>
</gene>
<feature type="compositionally biased region" description="Polar residues" evidence="5">
    <location>
        <begin position="44"/>
        <end position="55"/>
    </location>
</feature>
<dbReference type="GO" id="GO:0031514">
    <property type="term" value="C:motile cilium"/>
    <property type="evidence" value="ECO:0007669"/>
    <property type="project" value="UniProtKB-SubCell"/>
</dbReference>
<evidence type="ECO:0000256" key="2">
    <source>
        <dbReference type="ARBA" id="ARBA00022846"/>
    </source>
</evidence>
<keyword evidence="3" id="KW-0969">Cilium</keyword>
<evidence type="ECO:0000256" key="5">
    <source>
        <dbReference type="SAM" id="MobiDB-lite"/>
    </source>
</evidence>
<dbReference type="RefSeq" id="XP_010768362.1">
    <property type="nucleotide sequence ID" value="XM_010770060.1"/>
</dbReference>
<evidence type="ECO:0000256" key="3">
    <source>
        <dbReference type="ARBA" id="ARBA00023069"/>
    </source>
</evidence>
<protein>
    <submittedName>
        <fullName evidence="7">Protein CFAP45, mitochondrial-like</fullName>
    </submittedName>
</protein>
<keyword evidence="6" id="KW-1185">Reference proteome</keyword>
<dbReference type="InterPro" id="IPR033253">
    <property type="entry name" value="CFAP45"/>
</dbReference>
<feature type="compositionally biased region" description="Low complexity" evidence="5">
    <location>
        <begin position="1"/>
        <end position="13"/>
    </location>
</feature>
<dbReference type="AlphaFoldDB" id="A0A6I9MVE5"/>
<comment type="subcellular location">
    <subcellularLocation>
        <location evidence="1">Cell projection</location>
        <location evidence="1">Cilium</location>
        <location evidence="1">Flagellum</location>
    </subcellularLocation>
</comment>
<evidence type="ECO:0000313" key="7">
    <source>
        <dbReference type="RefSeq" id="XP_010768362.1"/>
    </source>
</evidence>
<dbReference type="Proteomes" id="UP000504611">
    <property type="component" value="Unplaced"/>
</dbReference>
<reference evidence="7" key="1">
    <citation type="submission" date="2025-08" db="UniProtKB">
        <authorList>
            <consortium name="RefSeq"/>
        </authorList>
    </citation>
    <scope>IDENTIFICATION</scope>
    <source>
        <tissue evidence="7">Muscle</tissue>
    </source>
</reference>
<sequence length="110" mass="12200">MRLGSSSTNSRNSTDTRRYRTRAPTSQVDESLFASPNPIDVRRGNSSKSTKSPPQKHQEGATVQIVTKDLIRNIRIPFKDPSGESVILPSADFKRITSESLVLTKEERAA</sequence>
<evidence type="ECO:0000313" key="6">
    <source>
        <dbReference type="Proteomes" id="UP000504611"/>
    </source>
</evidence>
<dbReference type="GeneID" id="104944516"/>
<proteinExistence type="predicted"/>
<dbReference type="OrthoDB" id="1902038at2759"/>
<dbReference type="KEGG" id="ncc:104944516"/>
<feature type="region of interest" description="Disordered" evidence="5">
    <location>
        <begin position="1"/>
        <end position="62"/>
    </location>
</feature>
<evidence type="ECO:0000256" key="1">
    <source>
        <dbReference type="ARBA" id="ARBA00004230"/>
    </source>
</evidence>
<name>A0A6I9MVE5_9TELE</name>